<comment type="caution">
    <text evidence="1">The sequence shown here is derived from an EMBL/GenBank/DDBJ whole genome shotgun (WGS) entry which is preliminary data.</text>
</comment>
<dbReference type="EMBL" id="CATNWA010014452">
    <property type="protein sequence ID" value="CAI9571965.1"/>
    <property type="molecule type" value="Genomic_DNA"/>
</dbReference>
<keyword evidence="2" id="KW-1185">Reference proteome</keyword>
<protein>
    <submittedName>
        <fullName evidence="1">Uncharacterized protein</fullName>
    </submittedName>
</protein>
<accession>A0ABN9DJ99</accession>
<evidence type="ECO:0000313" key="1">
    <source>
        <dbReference type="EMBL" id="CAI9571965.1"/>
    </source>
</evidence>
<organism evidence="1 2">
    <name type="scientific">Staurois parvus</name>
    <dbReference type="NCBI Taxonomy" id="386267"/>
    <lineage>
        <taxon>Eukaryota</taxon>
        <taxon>Metazoa</taxon>
        <taxon>Chordata</taxon>
        <taxon>Craniata</taxon>
        <taxon>Vertebrata</taxon>
        <taxon>Euteleostomi</taxon>
        <taxon>Amphibia</taxon>
        <taxon>Batrachia</taxon>
        <taxon>Anura</taxon>
        <taxon>Neobatrachia</taxon>
        <taxon>Ranoidea</taxon>
        <taxon>Ranidae</taxon>
        <taxon>Staurois</taxon>
    </lineage>
</organism>
<evidence type="ECO:0000313" key="2">
    <source>
        <dbReference type="Proteomes" id="UP001162483"/>
    </source>
</evidence>
<sequence length="35" mass="3765">MAPAFSSCVRSLGAHSTTIRCPLCPLCTRSRSCDH</sequence>
<reference evidence="1" key="1">
    <citation type="submission" date="2023-05" db="EMBL/GenBank/DDBJ databases">
        <authorList>
            <person name="Stuckert A."/>
        </authorList>
    </citation>
    <scope>NUCLEOTIDE SEQUENCE</scope>
</reference>
<gene>
    <name evidence="1" type="ORF">SPARVUS_LOCUS7354299</name>
</gene>
<dbReference type="Proteomes" id="UP001162483">
    <property type="component" value="Unassembled WGS sequence"/>
</dbReference>
<proteinExistence type="predicted"/>
<name>A0ABN9DJ99_9NEOB</name>